<protein>
    <submittedName>
        <fullName evidence="1">Uncharacterized protein</fullName>
    </submittedName>
</protein>
<dbReference type="EMBL" id="OJIN01000023">
    <property type="protein sequence ID" value="SPD72143.1"/>
    <property type="molecule type" value="Genomic_DNA"/>
</dbReference>
<dbReference type="AlphaFoldDB" id="A0A445MRR5"/>
<name>A0A445MRR5_9BACT</name>
<sequence length="77" mass="9363">MEEIQDFFLCEECSGKDFKLVYNFSIRFHKVNFSDGLIYDRLAEEIYRCTNCDKAYSKKQIEDRLTEFKKKRKENTD</sequence>
<proteinExistence type="predicted"/>
<reference evidence="1" key="1">
    <citation type="submission" date="2018-01" db="EMBL/GenBank/DDBJ databases">
        <authorList>
            <person name="Regsiter A."/>
            <person name="William W."/>
        </authorList>
    </citation>
    <scope>NUCLEOTIDE SEQUENCE</scope>
    <source>
        <strain evidence="1">TRIP AH-1</strain>
    </source>
</reference>
<evidence type="ECO:0000313" key="1">
    <source>
        <dbReference type="EMBL" id="SPD72143.1"/>
    </source>
</evidence>
<gene>
    <name evidence="1" type="ORF">PITCH_A1190019</name>
</gene>
<organism evidence="1">
    <name type="scientific">uncultured Desulfobacterium sp</name>
    <dbReference type="NCBI Taxonomy" id="201089"/>
    <lineage>
        <taxon>Bacteria</taxon>
        <taxon>Pseudomonadati</taxon>
        <taxon>Thermodesulfobacteriota</taxon>
        <taxon>Desulfobacteria</taxon>
        <taxon>Desulfobacterales</taxon>
        <taxon>Desulfobacteriaceae</taxon>
        <taxon>Desulfobacterium</taxon>
        <taxon>environmental samples</taxon>
    </lineage>
</organism>
<accession>A0A445MRR5</accession>